<keyword evidence="2" id="KW-1185">Reference proteome</keyword>
<comment type="caution">
    <text evidence="1">The sequence shown here is derived from an EMBL/GenBank/DDBJ whole genome shotgun (WGS) entry which is preliminary data.</text>
</comment>
<dbReference type="AlphaFoldDB" id="A0A4C1SDA2"/>
<dbReference type="Proteomes" id="UP000299102">
    <property type="component" value="Unassembled WGS sequence"/>
</dbReference>
<gene>
    <name evidence="1" type="ORF">EVAR_69107_1</name>
</gene>
<proteinExistence type="predicted"/>
<evidence type="ECO:0000313" key="1">
    <source>
        <dbReference type="EMBL" id="GBO99080.1"/>
    </source>
</evidence>
<reference evidence="1 2" key="1">
    <citation type="journal article" date="2019" name="Commun. Biol.">
        <title>The bagworm genome reveals a unique fibroin gene that provides high tensile strength.</title>
        <authorList>
            <person name="Kono N."/>
            <person name="Nakamura H."/>
            <person name="Ohtoshi R."/>
            <person name="Tomita M."/>
            <person name="Numata K."/>
            <person name="Arakawa K."/>
        </authorList>
    </citation>
    <scope>NUCLEOTIDE SEQUENCE [LARGE SCALE GENOMIC DNA]</scope>
</reference>
<evidence type="ECO:0000313" key="2">
    <source>
        <dbReference type="Proteomes" id="UP000299102"/>
    </source>
</evidence>
<organism evidence="1 2">
    <name type="scientific">Eumeta variegata</name>
    <name type="common">Bagworm moth</name>
    <name type="synonym">Eumeta japonica</name>
    <dbReference type="NCBI Taxonomy" id="151549"/>
    <lineage>
        <taxon>Eukaryota</taxon>
        <taxon>Metazoa</taxon>
        <taxon>Ecdysozoa</taxon>
        <taxon>Arthropoda</taxon>
        <taxon>Hexapoda</taxon>
        <taxon>Insecta</taxon>
        <taxon>Pterygota</taxon>
        <taxon>Neoptera</taxon>
        <taxon>Endopterygota</taxon>
        <taxon>Lepidoptera</taxon>
        <taxon>Glossata</taxon>
        <taxon>Ditrysia</taxon>
        <taxon>Tineoidea</taxon>
        <taxon>Psychidae</taxon>
        <taxon>Oiketicinae</taxon>
        <taxon>Eumeta</taxon>
    </lineage>
</organism>
<protein>
    <submittedName>
        <fullName evidence="1">Uncharacterized protein</fullName>
    </submittedName>
</protein>
<dbReference type="EMBL" id="BGZK01003239">
    <property type="protein sequence ID" value="GBO99080.1"/>
    <property type="molecule type" value="Genomic_DNA"/>
</dbReference>
<sequence length="94" mass="10724">MDVAIKCDYDLEGSDTLSCASNEDELSGQNSVIESSTFTEQKVLYENDKKCTTVPEKTGSGNELSLRTKKLLLKYFKQFDAQRKRWKILLQLIP</sequence>
<accession>A0A4C1SDA2</accession>
<name>A0A4C1SDA2_EUMVA</name>